<dbReference type="GO" id="GO:0003723">
    <property type="term" value="F:RNA binding"/>
    <property type="evidence" value="ECO:0007669"/>
    <property type="project" value="UniProtKB-UniRule"/>
</dbReference>
<dbReference type="InterPro" id="IPR007146">
    <property type="entry name" value="Sas10/Utp3/C1D"/>
</dbReference>
<evidence type="ECO:0000256" key="4">
    <source>
        <dbReference type="ARBA" id="ARBA00022884"/>
    </source>
</evidence>
<dbReference type="Pfam" id="PF04000">
    <property type="entry name" value="Sas10_Utp3"/>
    <property type="match status" value="1"/>
</dbReference>
<dbReference type="HOGENOM" id="CLU_101423_0_0_1"/>
<dbReference type="OMA" id="FQGTHTK"/>
<keyword evidence="3 6" id="KW-0698">rRNA processing</keyword>
<dbReference type="GO" id="GO:0010468">
    <property type="term" value="P:regulation of gene expression"/>
    <property type="evidence" value="ECO:0007669"/>
    <property type="project" value="TreeGrafter"/>
</dbReference>
<evidence type="ECO:0000313" key="9">
    <source>
        <dbReference type="Proteomes" id="UP000000709"/>
    </source>
</evidence>
<dbReference type="OrthoDB" id="1421013at2759"/>
<dbReference type="GO" id="GO:0003677">
    <property type="term" value="F:DNA binding"/>
    <property type="evidence" value="ECO:0007669"/>
    <property type="project" value="TreeGrafter"/>
</dbReference>
<dbReference type="PANTHER" id="PTHR15341:SF3">
    <property type="entry name" value="NUCLEAR NUCLEIC ACID-BINDING PROTEIN C1D"/>
    <property type="match status" value="1"/>
</dbReference>
<dbReference type="InterPro" id="IPR011082">
    <property type="entry name" value="Exosome-assoc_fac/DNA_repair"/>
</dbReference>
<evidence type="ECO:0000256" key="2">
    <source>
        <dbReference type="ARBA" id="ARBA00009154"/>
    </source>
</evidence>
<dbReference type="InParanoid" id="G3AG53"/>
<dbReference type="FunCoup" id="G3AG53">
    <property type="interactions" value="302"/>
</dbReference>
<dbReference type="GO" id="GO:0000178">
    <property type="term" value="C:exosome (RNase complex)"/>
    <property type="evidence" value="ECO:0007669"/>
    <property type="project" value="TreeGrafter"/>
</dbReference>
<organism evidence="9">
    <name type="scientific">Spathaspora passalidarum (strain NRRL Y-27907 / 11-Y1)</name>
    <dbReference type="NCBI Taxonomy" id="619300"/>
    <lineage>
        <taxon>Eukaryota</taxon>
        <taxon>Fungi</taxon>
        <taxon>Dikarya</taxon>
        <taxon>Ascomycota</taxon>
        <taxon>Saccharomycotina</taxon>
        <taxon>Pichiomycetes</taxon>
        <taxon>Debaryomycetaceae</taxon>
        <taxon>Spathaspora</taxon>
    </lineage>
</organism>
<keyword evidence="5 6" id="KW-0539">Nucleus</keyword>
<dbReference type="AlphaFoldDB" id="G3AG53"/>
<evidence type="ECO:0000256" key="7">
    <source>
        <dbReference type="SAM" id="MobiDB-lite"/>
    </source>
</evidence>
<dbReference type="KEGG" id="spaa:SPAPADRAFT_58388"/>
<evidence type="ECO:0000313" key="8">
    <source>
        <dbReference type="EMBL" id="EGW35192.1"/>
    </source>
</evidence>
<evidence type="ECO:0000256" key="6">
    <source>
        <dbReference type="RuleBase" id="RU368003"/>
    </source>
</evidence>
<feature type="compositionally biased region" description="Basic residues" evidence="7">
    <location>
        <begin position="187"/>
        <end position="205"/>
    </location>
</feature>
<dbReference type="GO" id="GO:0000460">
    <property type="term" value="P:maturation of 5.8S rRNA"/>
    <property type="evidence" value="ECO:0007669"/>
    <property type="project" value="TreeGrafter"/>
</dbReference>
<feature type="region of interest" description="Disordered" evidence="7">
    <location>
        <begin position="144"/>
        <end position="205"/>
    </location>
</feature>
<dbReference type="Proteomes" id="UP000000709">
    <property type="component" value="Unassembled WGS sequence"/>
</dbReference>
<dbReference type="RefSeq" id="XP_007372604.1">
    <property type="nucleotide sequence ID" value="XM_007372542.1"/>
</dbReference>
<comment type="similarity">
    <text evidence="2 6">Belongs to the C1D family.</text>
</comment>
<comment type="function">
    <text evidence="6">Required for exosome-dependent processing of pre-rRNA and small nucleolar RNA (snRNA) precursors. Involved in processing of 35S pre-rRNA at the A0, A1 and A2 sites.</text>
</comment>
<sequence>MENIDNVRLFVQNLDASITNLEESLVPLLKKSLAELTSTPGQSHTDKIKIYNNYAYVLVSTIYSYLKSIGIDTDSHPIKQELTRVKSYMNRLKSLESGEISEEKQKQAAEEQAKSFLARTLGVKSVGGAIDSKTAGPAISFQGTHTKFEDKEEPKEETIKKVTKEVKPKPKNKSTIKSATKSTSKPTKTKSGKVTKPKTKSKKNV</sequence>
<comment type="subcellular location">
    <subcellularLocation>
        <location evidence="1 6">Nucleus</location>
    </subcellularLocation>
</comment>
<keyword evidence="9" id="KW-1185">Reference proteome</keyword>
<dbReference type="eggNOG" id="KOG4835">
    <property type="taxonomic scope" value="Eukaryota"/>
</dbReference>
<evidence type="ECO:0000256" key="5">
    <source>
        <dbReference type="ARBA" id="ARBA00023242"/>
    </source>
</evidence>
<dbReference type="STRING" id="619300.G3AG53"/>
<keyword evidence="4 6" id="KW-0694">RNA-binding</keyword>
<reference evidence="8 9" key="1">
    <citation type="journal article" date="2011" name="Proc. Natl. Acad. Sci. U.S.A.">
        <title>Comparative genomics of xylose-fermenting fungi for enhanced biofuel production.</title>
        <authorList>
            <person name="Wohlbach D.J."/>
            <person name="Kuo A."/>
            <person name="Sato T.K."/>
            <person name="Potts K.M."/>
            <person name="Salamov A.A."/>
            <person name="LaButti K.M."/>
            <person name="Sun H."/>
            <person name="Clum A."/>
            <person name="Pangilinan J.L."/>
            <person name="Lindquist E.A."/>
            <person name="Lucas S."/>
            <person name="Lapidus A."/>
            <person name="Jin M."/>
            <person name="Gunawan C."/>
            <person name="Balan V."/>
            <person name="Dale B.E."/>
            <person name="Jeffries T.W."/>
            <person name="Zinkel R."/>
            <person name="Barry K.W."/>
            <person name="Grigoriev I.V."/>
            <person name="Gasch A.P."/>
        </authorList>
    </citation>
    <scope>NUCLEOTIDE SEQUENCE [LARGE SCALE GENOMIC DNA]</scope>
    <source>
        <strain evidence="9">NRRL Y-27907 / 11-Y1</strain>
    </source>
</reference>
<protein>
    <recommendedName>
        <fullName evidence="6">Exosome complex protein</fullName>
    </recommendedName>
</protein>
<accession>G3AG53</accession>
<dbReference type="GO" id="GO:0005730">
    <property type="term" value="C:nucleolus"/>
    <property type="evidence" value="ECO:0007669"/>
    <property type="project" value="TreeGrafter"/>
</dbReference>
<evidence type="ECO:0000256" key="1">
    <source>
        <dbReference type="ARBA" id="ARBA00004123"/>
    </source>
</evidence>
<proteinExistence type="inferred from homology"/>
<name>G3AG53_SPAPN</name>
<dbReference type="PANTHER" id="PTHR15341">
    <property type="entry name" value="SUN-COR STEROID HORMONE RECEPTOR CO-REPRESSOR"/>
    <property type="match status" value="1"/>
</dbReference>
<dbReference type="EMBL" id="GL996499">
    <property type="protein sequence ID" value="EGW35192.1"/>
    <property type="molecule type" value="Genomic_DNA"/>
</dbReference>
<evidence type="ECO:0000256" key="3">
    <source>
        <dbReference type="ARBA" id="ARBA00022552"/>
    </source>
</evidence>
<dbReference type="GeneID" id="18872432"/>
<feature type="compositionally biased region" description="Low complexity" evidence="7">
    <location>
        <begin position="175"/>
        <end position="186"/>
    </location>
</feature>
<gene>
    <name evidence="8" type="ORF">SPAPADRAFT_58388</name>
</gene>
<feature type="compositionally biased region" description="Basic and acidic residues" evidence="7">
    <location>
        <begin position="146"/>
        <end position="168"/>
    </location>
</feature>